<dbReference type="GO" id="GO:0071972">
    <property type="term" value="F:peptidoglycan L,D-transpeptidase activity"/>
    <property type="evidence" value="ECO:0007669"/>
    <property type="project" value="TreeGrafter"/>
</dbReference>
<dbReference type="InterPro" id="IPR038063">
    <property type="entry name" value="Transpep_catalytic_dom"/>
</dbReference>
<dbReference type="EMBL" id="LNYS01000005">
    <property type="protein sequence ID" value="KTD52491.1"/>
    <property type="molecule type" value="Genomic_DNA"/>
</dbReference>
<protein>
    <submittedName>
        <fullName evidence="10">Enhanced entry protein EnhA</fullName>
    </submittedName>
</protein>
<dbReference type="PANTHER" id="PTHR30582:SF2">
    <property type="entry name" value="L,D-TRANSPEPTIDASE YCIB-RELATED"/>
    <property type="match status" value="1"/>
</dbReference>
<dbReference type="CDD" id="cd16913">
    <property type="entry name" value="YkuD_like"/>
    <property type="match status" value="1"/>
</dbReference>
<dbReference type="InterPro" id="IPR005490">
    <property type="entry name" value="LD_TPept_cat_dom"/>
</dbReference>
<evidence type="ECO:0000256" key="7">
    <source>
        <dbReference type="PROSITE-ProRule" id="PRU01373"/>
    </source>
</evidence>
<evidence type="ECO:0000256" key="5">
    <source>
        <dbReference type="ARBA" id="ARBA00022984"/>
    </source>
</evidence>
<dbReference type="PANTHER" id="PTHR30582">
    <property type="entry name" value="L,D-TRANSPEPTIDASE"/>
    <property type="match status" value="1"/>
</dbReference>
<keyword evidence="8" id="KW-0732">Signal</keyword>
<dbReference type="Pfam" id="PF03734">
    <property type="entry name" value="YkuD"/>
    <property type="match status" value="1"/>
</dbReference>
<keyword evidence="6 7" id="KW-0961">Cell wall biogenesis/degradation</keyword>
<comment type="caution">
    <text evidence="10">The sequence shown here is derived from an EMBL/GenBank/DDBJ whole genome shotgun (WGS) entry which is preliminary data.</text>
</comment>
<dbReference type="PROSITE" id="PS52029">
    <property type="entry name" value="LD_TPASE"/>
    <property type="match status" value="1"/>
</dbReference>
<dbReference type="AlphaFoldDB" id="A0A0W0Y6B3"/>
<evidence type="ECO:0000259" key="9">
    <source>
        <dbReference type="PROSITE" id="PS52029"/>
    </source>
</evidence>
<feature type="domain" description="L,D-TPase catalytic" evidence="9">
    <location>
        <begin position="60"/>
        <end position="189"/>
    </location>
</feature>
<sequence>MKRLLFAAPLALGILTSCNTFDKPDVITDDAGYPHYTTPYQDDTRGQNAFPMTWKTNGKKLFVFDPKAYAWAAYDAQGNRVMTGSASGGMDFCQDIDESCRTVVGTFQVFNKKGADCKSSEFPIAKTPGGKEGGAKMPYCMHFHDGYAIHAAYEVPRRNSSHGCIRVLPGAAKWLNQNFIDVGTTVLVLPYAKPEN</sequence>
<dbReference type="GO" id="GO:0016740">
    <property type="term" value="F:transferase activity"/>
    <property type="evidence" value="ECO:0007669"/>
    <property type="project" value="UniProtKB-KW"/>
</dbReference>
<dbReference type="GO" id="GO:0008360">
    <property type="term" value="P:regulation of cell shape"/>
    <property type="evidence" value="ECO:0007669"/>
    <property type="project" value="UniProtKB-UniRule"/>
</dbReference>
<feature type="chain" id="PRO_5006917300" evidence="8">
    <location>
        <begin position="23"/>
        <end position="196"/>
    </location>
</feature>
<feature type="active site" description="Proton donor/acceptor" evidence="7">
    <location>
        <position position="150"/>
    </location>
</feature>
<dbReference type="STRING" id="45073.Lqui_0192"/>
<evidence type="ECO:0000256" key="1">
    <source>
        <dbReference type="ARBA" id="ARBA00004752"/>
    </source>
</evidence>
<dbReference type="GO" id="GO:0018104">
    <property type="term" value="P:peptidoglycan-protein cross-linking"/>
    <property type="evidence" value="ECO:0007669"/>
    <property type="project" value="TreeGrafter"/>
</dbReference>
<accession>A0A0W0Y6B3</accession>
<dbReference type="PATRIC" id="fig|45073.5.peg.205"/>
<comment type="similarity">
    <text evidence="2">Belongs to the YkuD family.</text>
</comment>
<evidence type="ECO:0000313" key="10">
    <source>
        <dbReference type="EMBL" id="KTD52491.1"/>
    </source>
</evidence>
<evidence type="ECO:0000256" key="4">
    <source>
        <dbReference type="ARBA" id="ARBA00022960"/>
    </source>
</evidence>
<dbReference type="UniPathway" id="UPA00219"/>
<organism evidence="10 11">
    <name type="scientific">Legionella quinlivanii</name>
    <dbReference type="NCBI Taxonomy" id="45073"/>
    <lineage>
        <taxon>Bacteria</taxon>
        <taxon>Pseudomonadati</taxon>
        <taxon>Pseudomonadota</taxon>
        <taxon>Gammaproteobacteria</taxon>
        <taxon>Legionellales</taxon>
        <taxon>Legionellaceae</taxon>
        <taxon>Legionella</taxon>
    </lineage>
</organism>
<gene>
    <name evidence="10" type="primary">enhA_1</name>
    <name evidence="10" type="ORF">Lqui_0192</name>
</gene>
<dbReference type="SUPFAM" id="SSF141523">
    <property type="entry name" value="L,D-transpeptidase catalytic domain-like"/>
    <property type="match status" value="1"/>
</dbReference>
<feature type="active site" description="Nucleophile" evidence="7">
    <location>
        <position position="164"/>
    </location>
</feature>
<evidence type="ECO:0000256" key="2">
    <source>
        <dbReference type="ARBA" id="ARBA00005992"/>
    </source>
</evidence>
<dbReference type="Gene3D" id="2.40.440.10">
    <property type="entry name" value="L,D-transpeptidase catalytic domain-like"/>
    <property type="match status" value="1"/>
</dbReference>
<proteinExistence type="inferred from homology"/>
<evidence type="ECO:0000313" key="11">
    <source>
        <dbReference type="Proteomes" id="UP000054618"/>
    </source>
</evidence>
<keyword evidence="5 7" id="KW-0573">Peptidoglycan synthesis</keyword>
<comment type="pathway">
    <text evidence="1 7">Cell wall biogenesis; peptidoglycan biosynthesis.</text>
</comment>
<evidence type="ECO:0000256" key="3">
    <source>
        <dbReference type="ARBA" id="ARBA00022679"/>
    </source>
</evidence>
<dbReference type="InterPro" id="IPR050979">
    <property type="entry name" value="LD-transpeptidase"/>
</dbReference>
<keyword evidence="11" id="KW-1185">Reference proteome</keyword>
<dbReference type="GO" id="GO:0071555">
    <property type="term" value="P:cell wall organization"/>
    <property type="evidence" value="ECO:0007669"/>
    <property type="project" value="UniProtKB-UniRule"/>
</dbReference>
<dbReference type="GO" id="GO:0005576">
    <property type="term" value="C:extracellular region"/>
    <property type="evidence" value="ECO:0007669"/>
    <property type="project" value="TreeGrafter"/>
</dbReference>
<reference evidence="10 11" key="1">
    <citation type="submission" date="2015-11" db="EMBL/GenBank/DDBJ databases">
        <title>Genomic analysis of 38 Legionella species identifies large and diverse effector repertoires.</title>
        <authorList>
            <person name="Burstein D."/>
            <person name="Amaro F."/>
            <person name="Zusman T."/>
            <person name="Lifshitz Z."/>
            <person name="Cohen O."/>
            <person name="Gilbert J.A."/>
            <person name="Pupko T."/>
            <person name="Shuman H.A."/>
            <person name="Segal G."/>
        </authorList>
    </citation>
    <scope>NUCLEOTIDE SEQUENCE [LARGE SCALE GENOMIC DNA]</scope>
    <source>
        <strain evidence="10 11">CDC#1442-AUS-E</strain>
    </source>
</reference>
<dbReference type="RefSeq" id="WP_058506331.1">
    <property type="nucleotide sequence ID" value="NZ_CAAAIK010000032.1"/>
</dbReference>
<dbReference type="PROSITE" id="PS51257">
    <property type="entry name" value="PROKAR_LIPOPROTEIN"/>
    <property type="match status" value="1"/>
</dbReference>
<name>A0A0W0Y6B3_9GAMM</name>
<keyword evidence="4 7" id="KW-0133">Cell shape</keyword>
<dbReference type="Proteomes" id="UP000054618">
    <property type="component" value="Unassembled WGS sequence"/>
</dbReference>
<evidence type="ECO:0000256" key="6">
    <source>
        <dbReference type="ARBA" id="ARBA00023316"/>
    </source>
</evidence>
<feature type="signal peptide" evidence="8">
    <location>
        <begin position="1"/>
        <end position="22"/>
    </location>
</feature>
<dbReference type="OrthoDB" id="463216at2"/>
<evidence type="ECO:0000256" key="8">
    <source>
        <dbReference type="SAM" id="SignalP"/>
    </source>
</evidence>
<keyword evidence="3" id="KW-0808">Transferase</keyword>